<evidence type="ECO:0000256" key="12">
    <source>
        <dbReference type="ARBA" id="ARBA00022989"/>
    </source>
</evidence>
<keyword evidence="13 16" id="KW-0472">Membrane</keyword>
<evidence type="ECO:0000256" key="10">
    <source>
        <dbReference type="ARBA" id="ARBA00022777"/>
    </source>
</evidence>
<evidence type="ECO:0000256" key="2">
    <source>
        <dbReference type="ARBA" id="ARBA00007316"/>
    </source>
</evidence>
<evidence type="ECO:0000256" key="13">
    <source>
        <dbReference type="ARBA" id="ARBA00023136"/>
    </source>
</evidence>
<evidence type="ECO:0000259" key="19">
    <source>
        <dbReference type="Pfam" id="PF13807"/>
    </source>
</evidence>
<evidence type="ECO:0000256" key="1">
    <source>
        <dbReference type="ARBA" id="ARBA00004429"/>
    </source>
</evidence>
<dbReference type="SUPFAM" id="SSF52540">
    <property type="entry name" value="P-loop containing nucleoside triphosphate hydrolases"/>
    <property type="match status" value="1"/>
</dbReference>
<feature type="domain" description="Tyrosine-protein kinase G-rich" evidence="19">
    <location>
        <begin position="382"/>
        <end position="455"/>
    </location>
</feature>
<feature type="domain" description="Polysaccharide chain length determinant N-terminal" evidence="17">
    <location>
        <begin position="25"/>
        <end position="113"/>
    </location>
</feature>
<organism evidence="20">
    <name type="scientific">Mesorhizobium sp. WSM2240</name>
    <dbReference type="NCBI Taxonomy" id="3228851"/>
    <lineage>
        <taxon>Bacteria</taxon>
        <taxon>Pseudomonadati</taxon>
        <taxon>Pseudomonadota</taxon>
        <taxon>Alphaproteobacteria</taxon>
        <taxon>Hyphomicrobiales</taxon>
        <taxon>Phyllobacteriaceae</taxon>
        <taxon>Mesorhizobium</taxon>
    </lineage>
</organism>
<evidence type="ECO:0000259" key="17">
    <source>
        <dbReference type="Pfam" id="PF02706"/>
    </source>
</evidence>
<keyword evidence="6" id="KW-0997">Cell inner membrane</keyword>
<feature type="domain" description="AAA" evidence="18">
    <location>
        <begin position="544"/>
        <end position="701"/>
    </location>
</feature>
<comment type="catalytic activity">
    <reaction evidence="15">
        <text>L-tyrosyl-[protein] + ATP = O-phospho-L-tyrosyl-[protein] + ADP + H(+)</text>
        <dbReference type="Rhea" id="RHEA:10596"/>
        <dbReference type="Rhea" id="RHEA-COMP:10136"/>
        <dbReference type="Rhea" id="RHEA-COMP:20101"/>
        <dbReference type="ChEBI" id="CHEBI:15378"/>
        <dbReference type="ChEBI" id="CHEBI:30616"/>
        <dbReference type="ChEBI" id="CHEBI:46858"/>
        <dbReference type="ChEBI" id="CHEBI:61978"/>
        <dbReference type="ChEBI" id="CHEBI:456216"/>
        <dbReference type="EC" id="2.7.10.2"/>
    </reaction>
</comment>
<comment type="similarity">
    <text evidence="2">Belongs to the CpsD/CapB family.</text>
</comment>
<gene>
    <name evidence="20" type="ORF">ABVK50_30420</name>
</gene>
<dbReference type="Gene3D" id="3.40.50.300">
    <property type="entry name" value="P-loop containing nucleotide triphosphate hydrolases"/>
    <property type="match status" value="1"/>
</dbReference>
<dbReference type="AlphaFoldDB" id="A0AAU8D2M9"/>
<keyword evidence="20" id="KW-0614">Plasmid</keyword>
<dbReference type="EC" id="2.7.10.2" evidence="4"/>
<name>A0AAU8D2M9_9HYPH</name>
<dbReference type="InterPro" id="IPR003856">
    <property type="entry name" value="LPS_length_determ_N"/>
</dbReference>
<keyword evidence="8 16" id="KW-0812">Transmembrane</keyword>
<accession>A0AAU8D2M9</accession>
<sequence length="736" mass="80342">MNILRDENISRLRTGMDPVGENRLVDIRQLIGPIRRHLGLVLSTIAIVVIFTAIVMFALTPKYTASALVVVDTSSKNLLDPGGATAASVTDNTKVESEVEILQSPAILAEVVERNELVTDEEFGARTGWHARILSMLRLTSPHKLSDEDKRQLTIERLSERISIRRLGSTYLIAVEVQSASAEKAANLANSIANTYIAAQVEAKVGRTLMARDILDKRIASGSDAIEQAESAFERFINENLERISQEGGSTALSDLRRKLQSARQGREQTLRAFEAIDESVRRDDWVSVATALQSEAIRQLAGQRQRIKGTIDASGPQATVPVNLRNELARIESEIQEQASLGKSSLRRRVESLDTDVDRIQQELRRTVLQGNLPTDLLTRLYQLQQDSEVARNQYQTLLSRLKDTEAQADLQIADSRLVSAALPPAKASFPKTGLIMILASLGAGTLGIALAFAYDNYIGGFLTEEQTAAVLRIPRVFPIPLQGSSKTGAGPEFGLADSIVKFPLSAYSEAIRRVWVAVEQMRGKRKERNGVGDRGPAFVVMVSSAVSGEGKTTLASSLARAFAMENRRTLLVDCDLRKPNVDKQLGVDVKVGLQDYLSCSPSMLDQLGGIIVEDTLSPLHLIVGRRGEERPLGTLLAGDNFQGLLSTASKNYDIIVLDTPPIGPVVDGLYIVQHADALVFSVQWAKTSQRDVNSALDAIAAARTGTLDVVCVLNKRGKDAFSQRGAYSDYYTED</sequence>
<keyword evidence="12 16" id="KW-1133">Transmembrane helix</keyword>
<dbReference type="PANTHER" id="PTHR32309">
    <property type="entry name" value="TYROSINE-PROTEIN KINASE"/>
    <property type="match status" value="1"/>
</dbReference>
<proteinExistence type="inferred from homology"/>
<dbReference type="CDD" id="cd05387">
    <property type="entry name" value="BY-kinase"/>
    <property type="match status" value="1"/>
</dbReference>
<dbReference type="Pfam" id="PF13807">
    <property type="entry name" value="GNVR"/>
    <property type="match status" value="1"/>
</dbReference>
<keyword evidence="9" id="KW-0547">Nucleotide-binding</keyword>
<dbReference type="InterPro" id="IPR032807">
    <property type="entry name" value="GNVR"/>
</dbReference>
<evidence type="ECO:0000256" key="3">
    <source>
        <dbReference type="ARBA" id="ARBA00008883"/>
    </source>
</evidence>
<feature type="transmembrane region" description="Helical" evidence="16">
    <location>
        <begin position="38"/>
        <end position="59"/>
    </location>
</feature>
<comment type="subcellular location">
    <subcellularLocation>
        <location evidence="1">Cell inner membrane</location>
        <topology evidence="1">Multi-pass membrane protein</topology>
    </subcellularLocation>
</comment>
<dbReference type="Pfam" id="PF02706">
    <property type="entry name" value="Wzz"/>
    <property type="match status" value="1"/>
</dbReference>
<evidence type="ECO:0000256" key="7">
    <source>
        <dbReference type="ARBA" id="ARBA00022679"/>
    </source>
</evidence>
<evidence type="ECO:0000256" key="11">
    <source>
        <dbReference type="ARBA" id="ARBA00022840"/>
    </source>
</evidence>
<evidence type="ECO:0000256" key="16">
    <source>
        <dbReference type="SAM" id="Phobius"/>
    </source>
</evidence>
<dbReference type="InterPro" id="IPR027417">
    <property type="entry name" value="P-loop_NTPase"/>
</dbReference>
<dbReference type="PANTHER" id="PTHR32309:SF13">
    <property type="entry name" value="FERRIC ENTEROBACTIN TRANSPORT PROTEIN FEPE"/>
    <property type="match status" value="1"/>
</dbReference>
<evidence type="ECO:0000259" key="18">
    <source>
        <dbReference type="Pfam" id="PF13614"/>
    </source>
</evidence>
<dbReference type="GO" id="GO:0005886">
    <property type="term" value="C:plasma membrane"/>
    <property type="evidence" value="ECO:0007669"/>
    <property type="project" value="UniProtKB-SubCell"/>
</dbReference>
<evidence type="ECO:0000256" key="8">
    <source>
        <dbReference type="ARBA" id="ARBA00022692"/>
    </source>
</evidence>
<evidence type="ECO:0000256" key="4">
    <source>
        <dbReference type="ARBA" id="ARBA00011903"/>
    </source>
</evidence>
<evidence type="ECO:0000313" key="20">
    <source>
        <dbReference type="EMBL" id="XCG52457.1"/>
    </source>
</evidence>
<protein>
    <recommendedName>
        <fullName evidence="4">non-specific protein-tyrosine kinase</fullName>
        <ecNumber evidence="4">2.7.10.2</ecNumber>
    </recommendedName>
</protein>
<evidence type="ECO:0000256" key="5">
    <source>
        <dbReference type="ARBA" id="ARBA00022475"/>
    </source>
</evidence>
<keyword evidence="7" id="KW-0808">Transferase</keyword>
<evidence type="ECO:0000256" key="6">
    <source>
        <dbReference type="ARBA" id="ARBA00022519"/>
    </source>
</evidence>
<dbReference type="Pfam" id="PF13614">
    <property type="entry name" value="AAA_31"/>
    <property type="match status" value="1"/>
</dbReference>
<dbReference type="GO" id="GO:0004713">
    <property type="term" value="F:protein tyrosine kinase activity"/>
    <property type="evidence" value="ECO:0007669"/>
    <property type="project" value="TreeGrafter"/>
</dbReference>
<keyword evidence="5" id="KW-1003">Cell membrane</keyword>
<dbReference type="InterPro" id="IPR025669">
    <property type="entry name" value="AAA_dom"/>
</dbReference>
<evidence type="ECO:0000256" key="14">
    <source>
        <dbReference type="ARBA" id="ARBA00023137"/>
    </source>
</evidence>
<dbReference type="RefSeq" id="WP_353646659.1">
    <property type="nucleotide sequence ID" value="NZ_CP159256.1"/>
</dbReference>
<reference evidence="20" key="1">
    <citation type="submission" date="2024-06" db="EMBL/GenBank/DDBJ databases">
        <title>Mesorhizobium karijinii sp. nov., a symbiont of the iconic Swainsona formosa from arid Australia.</title>
        <authorList>
            <person name="Hill Y.J."/>
            <person name="Watkin E.L.J."/>
            <person name="O'Hara G.W."/>
            <person name="Terpolilli J."/>
            <person name="Tye M.L."/>
            <person name="Kohlmeier M.G."/>
        </authorList>
    </citation>
    <scope>NUCLEOTIDE SEQUENCE</scope>
    <source>
        <strain evidence="20">WSM2240</strain>
        <plasmid evidence="20">pMk2240A</plasmid>
    </source>
</reference>
<dbReference type="InterPro" id="IPR005702">
    <property type="entry name" value="Wzc-like_C"/>
</dbReference>
<geneLocation type="plasmid" evidence="20">
    <name>pMk2240A</name>
</geneLocation>
<evidence type="ECO:0000256" key="15">
    <source>
        <dbReference type="ARBA" id="ARBA00051245"/>
    </source>
</evidence>
<keyword evidence="14" id="KW-0829">Tyrosine-protein kinase</keyword>
<keyword evidence="10" id="KW-0418">Kinase</keyword>
<comment type="similarity">
    <text evidence="3">Belongs to the etk/wzc family.</text>
</comment>
<dbReference type="InterPro" id="IPR050445">
    <property type="entry name" value="Bact_polysacc_biosynth/exp"/>
</dbReference>
<dbReference type="EMBL" id="CP159256">
    <property type="protein sequence ID" value="XCG52457.1"/>
    <property type="molecule type" value="Genomic_DNA"/>
</dbReference>
<keyword evidence="11" id="KW-0067">ATP-binding</keyword>
<evidence type="ECO:0000256" key="9">
    <source>
        <dbReference type="ARBA" id="ARBA00022741"/>
    </source>
</evidence>